<protein>
    <submittedName>
        <fullName evidence="1">Uncharacterized protein</fullName>
    </submittedName>
</protein>
<dbReference type="InParanoid" id="A0A0C3CY01"/>
<reference evidence="1 2" key="1">
    <citation type="submission" date="2014-04" db="EMBL/GenBank/DDBJ databases">
        <authorList>
            <consortium name="DOE Joint Genome Institute"/>
            <person name="Kuo A."/>
            <person name="Kohler A."/>
            <person name="Nagy L.G."/>
            <person name="Floudas D."/>
            <person name="Copeland A."/>
            <person name="Barry K.W."/>
            <person name="Cichocki N."/>
            <person name="Veneault-Fourrey C."/>
            <person name="LaButti K."/>
            <person name="Lindquist E.A."/>
            <person name="Lipzen A."/>
            <person name="Lundell T."/>
            <person name="Morin E."/>
            <person name="Murat C."/>
            <person name="Sun H."/>
            <person name="Tunlid A."/>
            <person name="Henrissat B."/>
            <person name="Grigoriev I.V."/>
            <person name="Hibbett D.S."/>
            <person name="Martin F."/>
            <person name="Nordberg H.P."/>
            <person name="Cantor M.N."/>
            <person name="Hua S.X."/>
        </authorList>
    </citation>
    <scope>NUCLEOTIDE SEQUENCE [LARGE SCALE GENOMIC DNA]</scope>
    <source>
        <strain evidence="1 2">Foug A</strain>
    </source>
</reference>
<reference evidence="2" key="2">
    <citation type="submission" date="2015-01" db="EMBL/GenBank/DDBJ databases">
        <title>Evolutionary Origins and Diversification of the Mycorrhizal Mutualists.</title>
        <authorList>
            <consortium name="DOE Joint Genome Institute"/>
            <consortium name="Mycorrhizal Genomics Consortium"/>
            <person name="Kohler A."/>
            <person name="Kuo A."/>
            <person name="Nagy L.G."/>
            <person name="Floudas D."/>
            <person name="Copeland A."/>
            <person name="Barry K.W."/>
            <person name="Cichocki N."/>
            <person name="Veneault-Fourrey C."/>
            <person name="LaButti K."/>
            <person name="Lindquist E.A."/>
            <person name="Lipzen A."/>
            <person name="Lundell T."/>
            <person name="Morin E."/>
            <person name="Murat C."/>
            <person name="Riley R."/>
            <person name="Ohm R."/>
            <person name="Sun H."/>
            <person name="Tunlid A."/>
            <person name="Henrissat B."/>
            <person name="Grigoriev I.V."/>
            <person name="Hibbett D.S."/>
            <person name="Martin F."/>
        </authorList>
    </citation>
    <scope>NUCLEOTIDE SEQUENCE [LARGE SCALE GENOMIC DNA]</scope>
    <source>
        <strain evidence="2">Foug A</strain>
    </source>
</reference>
<dbReference type="AlphaFoldDB" id="A0A0C3CY01"/>
<dbReference type="SUPFAM" id="SSF53067">
    <property type="entry name" value="Actin-like ATPase domain"/>
    <property type="match status" value="1"/>
</dbReference>
<evidence type="ECO:0000313" key="2">
    <source>
        <dbReference type="Proteomes" id="UP000053989"/>
    </source>
</evidence>
<dbReference type="EMBL" id="KN822180">
    <property type="protein sequence ID" value="KIM53455.1"/>
    <property type="molecule type" value="Genomic_DNA"/>
</dbReference>
<dbReference type="Gene3D" id="3.30.420.40">
    <property type="match status" value="1"/>
</dbReference>
<dbReference type="InterPro" id="IPR043129">
    <property type="entry name" value="ATPase_NBD"/>
</dbReference>
<dbReference type="STRING" id="1036808.A0A0C3CY01"/>
<gene>
    <name evidence="1" type="ORF">SCLCIDRAFT_1222772</name>
</gene>
<name>A0A0C3CY01_9AGAM</name>
<proteinExistence type="predicted"/>
<dbReference type="HOGENOM" id="CLU_187064_0_0_1"/>
<organism evidence="1 2">
    <name type="scientific">Scleroderma citrinum Foug A</name>
    <dbReference type="NCBI Taxonomy" id="1036808"/>
    <lineage>
        <taxon>Eukaryota</taxon>
        <taxon>Fungi</taxon>
        <taxon>Dikarya</taxon>
        <taxon>Basidiomycota</taxon>
        <taxon>Agaricomycotina</taxon>
        <taxon>Agaricomycetes</taxon>
        <taxon>Agaricomycetidae</taxon>
        <taxon>Boletales</taxon>
        <taxon>Sclerodermatineae</taxon>
        <taxon>Sclerodermataceae</taxon>
        <taxon>Scleroderma</taxon>
    </lineage>
</organism>
<sequence length="92" mass="10559">MESRQTVVLDNGGFTIKAGIVRPGHEDNDEPRVISNAVVRSKGDKATYVGHEINRCKDFSSLHYRLPFEKVLPVHYAFWVFPKFHPFVRDTS</sequence>
<accession>A0A0C3CY01</accession>
<dbReference type="Proteomes" id="UP000053989">
    <property type="component" value="Unassembled WGS sequence"/>
</dbReference>
<dbReference type="OrthoDB" id="3210571at2759"/>
<keyword evidence="2" id="KW-1185">Reference proteome</keyword>
<evidence type="ECO:0000313" key="1">
    <source>
        <dbReference type="EMBL" id="KIM53455.1"/>
    </source>
</evidence>